<feature type="domain" description="CBM3" evidence="12">
    <location>
        <begin position="488"/>
        <end position="640"/>
    </location>
</feature>
<dbReference type="Gene3D" id="1.50.10.10">
    <property type="match status" value="1"/>
</dbReference>
<dbReference type="PROSITE" id="PS00698">
    <property type="entry name" value="GH9_3"/>
    <property type="match status" value="1"/>
</dbReference>
<dbReference type="SUPFAM" id="SSF48208">
    <property type="entry name" value="Six-hairpin glycosidases"/>
    <property type="match status" value="1"/>
</dbReference>
<dbReference type="InterPro" id="IPR013783">
    <property type="entry name" value="Ig-like_fold"/>
</dbReference>
<dbReference type="SUPFAM" id="SSF49265">
    <property type="entry name" value="Fibronectin type III"/>
    <property type="match status" value="1"/>
</dbReference>
<evidence type="ECO:0000256" key="9">
    <source>
        <dbReference type="RuleBase" id="RU361166"/>
    </source>
</evidence>
<keyword evidence="5 7" id="KW-0326">Glycosidase</keyword>
<dbReference type="Gene3D" id="2.60.40.10">
    <property type="entry name" value="Immunoglobulins"/>
    <property type="match status" value="1"/>
</dbReference>
<feature type="active site" evidence="8">
    <location>
        <position position="445"/>
    </location>
</feature>
<evidence type="ECO:0000256" key="6">
    <source>
        <dbReference type="ARBA" id="ARBA00023326"/>
    </source>
</evidence>
<evidence type="ECO:0000256" key="10">
    <source>
        <dbReference type="SAM" id="MobiDB-lite"/>
    </source>
</evidence>
<evidence type="ECO:0000259" key="12">
    <source>
        <dbReference type="PROSITE" id="PS51172"/>
    </source>
</evidence>
<dbReference type="PROSITE" id="PS51172">
    <property type="entry name" value="CBM3"/>
    <property type="match status" value="1"/>
</dbReference>
<dbReference type="PANTHER" id="PTHR22298">
    <property type="entry name" value="ENDO-1,4-BETA-GLUCANASE"/>
    <property type="match status" value="1"/>
</dbReference>
<dbReference type="AlphaFoldDB" id="A0A852USS3"/>
<dbReference type="GO" id="GO:0008810">
    <property type="term" value="F:cellulase activity"/>
    <property type="evidence" value="ECO:0007669"/>
    <property type="project" value="UniProtKB-EC"/>
</dbReference>
<evidence type="ECO:0000256" key="4">
    <source>
        <dbReference type="ARBA" id="ARBA00023277"/>
    </source>
</evidence>
<dbReference type="SMART" id="SM00637">
    <property type="entry name" value="CBD_II"/>
    <property type="match status" value="1"/>
</dbReference>
<keyword evidence="9" id="KW-0732">Signal</keyword>
<dbReference type="Pfam" id="PF00553">
    <property type="entry name" value="CBM_2"/>
    <property type="match status" value="1"/>
</dbReference>
<keyword evidence="6 7" id="KW-0624">Polysaccharide degradation</keyword>
<evidence type="ECO:0000256" key="7">
    <source>
        <dbReference type="PROSITE-ProRule" id="PRU10059"/>
    </source>
</evidence>
<dbReference type="PROSITE" id="PS00561">
    <property type="entry name" value="CBM2_A"/>
    <property type="match status" value="1"/>
</dbReference>
<evidence type="ECO:0000259" key="11">
    <source>
        <dbReference type="PROSITE" id="PS50853"/>
    </source>
</evidence>
<evidence type="ECO:0000259" key="13">
    <source>
        <dbReference type="PROSITE" id="PS51173"/>
    </source>
</evidence>
<feature type="signal peptide" evidence="9">
    <location>
        <begin position="1"/>
        <end position="22"/>
    </location>
</feature>
<evidence type="ECO:0000256" key="3">
    <source>
        <dbReference type="ARBA" id="ARBA00023001"/>
    </source>
</evidence>
<dbReference type="InterPro" id="IPR003961">
    <property type="entry name" value="FN3_dom"/>
</dbReference>
<dbReference type="RefSeq" id="WP_179819843.1">
    <property type="nucleotide sequence ID" value="NZ_JACCCO010000001.1"/>
</dbReference>
<dbReference type="InterPro" id="IPR033126">
    <property type="entry name" value="Glyco_hydro_9_Asp/Glu_AS"/>
</dbReference>
<dbReference type="PROSITE" id="PS51173">
    <property type="entry name" value="CBM2"/>
    <property type="match status" value="1"/>
</dbReference>
<dbReference type="GO" id="GO:0030248">
    <property type="term" value="F:cellulose binding"/>
    <property type="evidence" value="ECO:0007669"/>
    <property type="project" value="InterPro"/>
</dbReference>
<keyword evidence="15" id="KW-1185">Reference proteome</keyword>
<feature type="domain" description="CBM2" evidence="13">
    <location>
        <begin position="737"/>
        <end position="841"/>
    </location>
</feature>
<dbReference type="InterPro" id="IPR012291">
    <property type="entry name" value="CBM2_carb-bd_dom_sf"/>
</dbReference>
<dbReference type="SMART" id="SM01067">
    <property type="entry name" value="CBM_3"/>
    <property type="match status" value="1"/>
</dbReference>
<feature type="chain" id="PRO_5039752964" description="Endoglucanase" evidence="9">
    <location>
        <begin position="23"/>
        <end position="841"/>
    </location>
</feature>
<evidence type="ECO:0000313" key="15">
    <source>
        <dbReference type="Proteomes" id="UP000576393"/>
    </source>
</evidence>
<dbReference type="Gene3D" id="2.60.40.290">
    <property type="match status" value="1"/>
</dbReference>
<dbReference type="InterPro" id="IPR008965">
    <property type="entry name" value="CBM2/CBM3_carb-bd_dom_sf"/>
</dbReference>
<keyword evidence="3 9" id="KW-0136">Cellulose degradation</keyword>
<dbReference type="Pfam" id="PF00759">
    <property type="entry name" value="Glyco_hydro_9"/>
    <property type="match status" value="1"/>
</dbReference>
<organism evidence="14 15">
    <name type="scientific">Streptosporangium sandarakinum</name>
    <dbReference type="NCBI Taxonomy" id="1260955"/>
    <lineage>
        <taxon>Bacteria</taxon>
        <taxon>Bacillati</taxon>
        <taxon>Actinomycetota</taxon>
        <taxon>Actinomycetes</taxon>
        <taxon>Streptosporangiales</taxon>
        <taxon>Streptosporangiaceae</taxon>
        <taxon>Streptosporangium</taxon>
    </lineage>
</organism>
<dbReference type="FunFam" id="1.50.10.10:FF:000020">
    <property type="entry name" value="Endoglucanase"/>
    <property type="match status" value="1"/>
</dbReference>
<evidence type="ECO:0000313" key="14">
    <source>
        <dbReference type="EMBL" id="NYF40262.1"/>
    </source>
</evidence>
<feature type="region of interest" description="Disordered" evidence="10">
    <location>
        <begin position="637"/>
        <end position="660"/>
    </location>
</feature>
<keyword evidence="4 7" id="KW-0119">Carbohydrate metabolism</keyword>
<protein>
    <recommendedName>
        <fullName evidence="9">Endoglucanase</fullName>
        <ecNumber evidence="9">3.2.1.4</ecNumber>
    </recommendedName>
</protein>
<accession>A0A852USS3</accession>
<dbReference type="Proteomes" id="UP000576393">
    <property type="component" value="Unassembled WGS sequence"/>
</dbReference>
<comment type="similarity">
    <text evidence="7 9">Belongs to the glycosyl hydrolase 9 (cellulase E) family.</text>
</comment>
<name>A0A852USS3_9ACTN</name>
<dbReference type="InterPro" id="IPR036966">
    <property type="entry name" value="CBM3_sf"/>
</dbReference>
<dbReference type="InterPro" id="IPR018366">
    <property type="entry name" value="CBM2_CS"/>
</dbReference>
<dbReference type="GO" id="GO:0030245">
    <property type="term" value="P:cellulose catabolic process"/>
    <property type="evidence" value="ECO:0007669"/>
    <property type="project" value="UniProtKB-KW"/>
</dbReference>
<feature type="active site" evidence="8">
    <location>
        <position position="454"/>
    </location>
</feature>
<dbReference type="InterPro" id="IPR008928">
    <property type="entry name" value="6-hairpin_glycosidase_sf"/>
</dbReference>
<dbReference type="SMART" id="SM00060">
    <property type="entry name" value="FN3"/>
    <property type="match status" value="1"/>
</dbReference>
<feature type="region of interest" description="Disordered" evidence="10">
    <location>
        <begin position="398"/>
        <end position="417"/>
    </location>
</feature>
<dbReference type="PROSITE" id="PS00592">
    <property type="entry name" value="GH9_2"/>
    <property type="match status" value="1"/>
</dbReference>
<evidence type="ECO:0000256" key="2">
    <source>
        <dbReference type="ARBA" id="ARBA00022801"/>
    </source>
</evidence>
<dbReference type="Pfam" id="PF00942">
    <property type="entry name" value="CBM_3"/>
    <property type="match status" value="1"/>
</dbReference>
<reference evidence="14 15" key="1">
    <citation type="submission" date="2020-07" db="EMBL/GenBank/DDBJ databases">
        <title>Sequencing the genomes of 1000 actinobacteria strains.</title>
        <authorList>
            <person name="Klenk H.-P."/>
        </authorList>
    </citation>
    <scope>NUCLEOTIDE SEQUENCE [LARGE SCALE GENOMIC DNA]</scope>
    <source>
        <strain evidence="14 15">DSM 45763</strain>
    </source>
</reference>
<dbReference type="InterPro" id="IPR001956">
    <property type="entry name" value="CBM3"/>
</dbReference>
<dbReference type="SUPFAM" id="SSF49384">
    <property type="entry name" value="Carbohydrate-binding domain"/>
    <property type="match status" value="2"/>
</dbReference>
<dbReference type="CDD" id="cd00063">
    <property type="entry name" value="FN3"/>
    <property type="match status" value="1"/>
</dbReference>
<dbReference type="InterPro" id="IPR001919">
    <property type="entry name" value="CBD2"/>
</dbReference>
<dbReference type="Pfam" id="PF00041">
    <property type="entry name" value="fn3"/>
    <property type="match status" value="1"/>
</dbReference>
<feature type="active site" evidence="7">
    <location>
        <position position="406"/>
    </location>
</feature>
<dbReference type="InterPro" id="IPR018221">
    <property type="entry name" value="Glyco_hydro_9_His_AS"/>
</dbReference>
<proteinExistence type="inferred from homology"/>
<comment type="caution">
    <text evidence="14">The sequence shown here is derived from an EMBL/GenBank/DDBJ whole genome shotgun (WGS) entry which is preliminary data.</text>
</comment>
<keyword evidence="2 7" id="KW-0378">Hydrolase</keyword>
<evidence type="ECO:0000256" key="8">
    <source>
        <dbReference type="PROSITE-ProRule" id="PRU10060"/>
    </source>
</evidence>
<gene>
    <name evidence="14" type="ORF">HDA43_002421</name>
</gene>
<feature type="domain" description="Fibronectin type-III" evidence="11">
    <location>
        <begin position="654"/>
        <end position="740"/>
    </location>
</feature>
<dbReference type="PROSITE" id="PS50853">
    <property type="entry name" value="FN3"/>
    <property type="match status" value="1"/>
</dbReference>
<dbReference type="InterPro" id="IPR001701">
    <property type="entry name" value="Glyco_hydro_9"/>
</dbReference>
<evidence type="ECO:0000256" key="1">
    <source>
        <dbReference type="ARBA" id="ARBA00000966"/>
    </source>
</evidence>
<comment type="catalytic activity">
    <reaction evidence="1 9">
        <text>Endohydrolysis of (1-&gt;4)-beta-D-glucosidic linkages in cellulose, lichenin and cereal beta-D-glucans.</text>
        <dbReference type="EC" id="3.2.1.4"/>
    </reaction>
</comment>
<dbReference type="InterPro" id="IPR012341">
    <property type="entry name" value="6hp_glycosidase-like_sf"/>
</dbReference>
<dbReference type="EC" id="3.2.1.4" evidence="9"/>
<sequence>MRKHLAALGLAAVVAAPLPAVAQAVPASAAPAFAYGDALQKSIWFYEAQQSGKLPSWNRVGWRGDSALNDGKDAGLDLTGGWYDAGDHVKFGLPMAASATMLAWGAVEYRDAYDSAGQLTHLLNNLKFVNDYFIKAHPSPNVLYGQVGNGGKDHAWWGPAEAMQMERPAYRIDASCGGSDLAGETAAAMAASSMVFRPTNPSYADTLLTHAKQLYTFADTVRKKYSDCISDAQGYYNSWSGYNDELVWGAIWLYRATKDASYLAKAESYYDNLGTEPQSTTRSYKWTIAWDDKSYGAYVLLNKLTGKQRYLDDANRWLDYWTVGVNGQRVKYSPGGQAVLDRWGSLRYAANTAFAALVHADTITDSTRKARYHDFAKRQIDYALGDNPRSSSYVIGFGDNPPKNPHHRTAHGSWTDQMTNPAETRHTLYGALVGGPPDPDDAYTDKRDDYVMNEVATDYNAGFTGALARLYSEYGGAPATGFPKAETPDGPEIFVEAGVNASGTTFTEIKAIVRNQSAWPARVLDNGSFRYYFTLDGDTTASQVTVSSAYNQCKAPTGPTLLSGKTYYVTVDCSGTSIAPAGQSQHRREVQFRIASTGAWDPSNDWSYKDIPTTPGATPVRTPNMTLYAGTAKIWGNPPGDEPPPVEDEVAPTAPGKPAVSAVTSSGATLTWTAATDNVGVTGYDVYSGTTRLGSATTASLTLTGLTPNTAYTVHVVARDAAGNTSPASASTSFTTTAPPVGGCTAAYKVTSSWGGGFQADVTVKNEGASAISGWTVSWKFANGQTVTQLWNGSHTQSGADVTVRNISWNGNLAPGATAAFGFTGTQNGANAVPAVTCAAN</sequence>
<dbReference type="EMBL" id="JACCCO010000001">
    <property type="protein sequence ID" value="NYF40262.1"/>
    <property type="molecule type" value="Genomic_DNA"/>
</dbReference>
<evidence type="ECO:0000256" key="5">
    <source>
        <dbReference type="ARBA" id="ARBA00023295"/>
    </source>
</evidence>
<dbReference type="Gene3D" id="2.60.40.710">
    <property type="entry name" value="Endoglucanase-like"/>
    <property type="match status" value="1"/>
</dbReference>
<dbReference type="InterPro" id="IPR036116">
    <property type="entry name" value="FN3_sf"/>
</dbReference>